<accession>A0AAD1XTX1</accession>
<name>A0AAD1XTX1_EUPCR</name>
<evidence type="ECO:0000313" key="2">
    <source>
        <dbReference type="EMBL" id="CAI2378437.1"/>
    </source>
</evidence>
<reference evidence="2" key="1">
    <citation type="submission" date="2023-07" db="EMBL/GenBank/DDBJ databases">
        <authorList>
            <consortium name="AG Swart"/>
            <person name="Singh M."/>
            <person name="Singh A."/>
            <person name="Seah K."/>
            <person name="Emmerich C."/>
        </authorList>
    </citation>
    <scope>NUCLEOTIDE SEQUENCE</scope>
    <source>
        <strain evidence="2">DP1</strain>
    </source>
</reference>
<sequence>MEASEERFDFLKMIELANTISESCGSISIEIFCEYCECNVLMLKKMGKLAELGFSDIITKCKIIKENREKWIEKGEEVKTVEQIFEVEISNGLGKATGSNNNKLGFDKKSEFYKHIGSCRSIERLLRFMLLMQRIIENLYNDKEEKVSTAVRKAYDQELSRYHSFFVRNTAKGIFYMLPNRDKFLRSITDDYTQFPEDEMEGHMKTLIDTSEVITSYIINFMKEHDHFELP</sequence>
<dbReference type="GO" id="GO:1902387">
    <property type="term" value="F:ceramide 1-phosphate binding"/>
    <property type="evidence" value="ECO:0007669"/>
    <property type="project" value="TreeGrafter"/>
</dbReference>
<dbReference type="Proteomes" id="UP001295684">
    <property type="component" value="Unassembled WGS sequence"/>
</dbReference>
<dbReference type="Pfam" id="PF08718">
    <property type="entry name" value="GLTP"/>
    <property type="match status" value="1"/>
</dbReference>
<dbReference type="PANTHER" id="PTHR10219:SF43">
    <property type="entry name" value="GLYCOLIPID TRANSFER PROTEIN DOMAIN-CONTAINING PROTEIN"/>
    <property type="match status" value="1"/>
</dbReference>
<organism evidence="2 3">
    <name type="scientific">Euplotes crassus</name>
    <dbReference type="NCBI Taxonomy" id="5936"/>
    <lineage>
        <taxon>Eukaryota</taxon>
        <taxon>Sar</taxon>
        <taxon>Alveolata</taxon>
        <taxon>Ciliophora</taxon>
        <taxon>Intramacronucleata</taxon>
        <taxon>Spirotrichea</taxon>
        <taxon>Hypotrichia</taxon>
        <taxon>Euplotida</taxon>
        <taxon>Euplotidae</taxon>
        <taxon>Moneuplotes</taxon>
    </lineage>
</organism>
<feature type="domain" description="Glycolipid transfer protein" evidence="1">
    <location>
        <begin position="27"/>
        <end position="188"/>
    </location>
</feature>
<keyword evidence="3" id="KW-1185">Reference proteome</keyword>
<dbReference type="GO" id="GO:0016020">
    <property type="term" value="C:membrane"/>
    <property type="evidence" value="ECO:0007669"/>
    <property type="project" value="TreeGrafter"/>
</dbReference>
<dbReference type="GO" id="GO:0005829">
    <property type="term" value="C:cytosol"/>
    <property type="evidence" value="ECO:0007669"/>
    <property type="project" value="TreeGrafter"/>
</dbReference>
<evidence type="ECO:0000259" key="1">
    <source>
        <dbReference type="Pfam" id="PF08718"/>
    </source>
</evidence>
<evidence type="ECO:0000313" key="3">
    <source>
        <dbReference type="Proteomes" id="UP001295684"/>
    </source>
</evidence>
<dbReference type="InterPro" id="IPR036497">
    <property type="entry name" value="GLTP_sf"/>
</dbReference>
<gene>
    <name evidence="2" type="ORF">ECRASSUSDP1_LOCUS19833</name>
</gene>
<dbReference type="EMBL" id="CAMPGE010020161">
    <property type="protein sequence ID" value="CAI2378437.1"/>
    <property type="molecule type" value="Genomic_DNA"/>
</dbReference>
<comment type="caution">
    <text evidence="2">The sequence shown here is derived from an EMBL/GenBank/DDBJ whole genome shotgun (WGS) entry which is preliminary data.</text>
</comment>
<dbReference type="GO" id="GO:1902388">
    <property type="term" value="F:ceramide 1-phosphate transfer activity"/>
    <property type="evidence" value="ECO:0007669"/>
    <property type="project" value="TreeGrafter"/>
</dbReference>
<dbReference type="Gene3D" id="1.10.3520.10">
    <property type="entry name" value="Glycolipid transfer protein"/>
    <property type="match status" value="1"/>
</dbReference>
<dbReference type="AlphaFoldDB" id="A0AAD1XTX1"/>
<dbReference type="SUPFAM" id="SSF110004">
    <property type="entry name" value="Glycolipid transfer protein, GLTP"/>
    <property type="match status" value="1"/>
</dbReference>
<dbReference type="PANTHER" id="PTHR10219">
    <property type="entry name" value="GLYCOLIPID TRANSFER PROTEIN-RELATED"/>
    <property type="match status" value="1"/>
</dbReference>
<dbReference type="InterPro" id="IPR014830">
    <property type="entry name" value="Glycolipid_transfer_prot_dom"/>
</dbReference>
<protein>
    <recommendedName>
        <fullName evidence="1">Glycolipid transfer protein domain-containing protein</fullName>
    </recommendedName>
</protein>
<proteinExistence type="predicted"/>